<gene>
    <name evidence="1" type="ORF">PHMEG_0005951</name>
</gene>
<organism evidence="1 2">
    <name type="scientific">Phytophthora megakarya</name>
    <dbReference type="NCBI Taxonomy" id="4795"/>
    <lineage>
        <taxon>Eukaryota</taxon>
        <taxon>Sar</taxon>
        <taxon>Stramenopiles</taxon>
        <taxon>Oomycota</taxon>
        <taxon>Peronosporomycetes</taxon>
        <taxon>Peronosporales</taxon>
        <taxon>Peronosporaceae</taxon>
        <taxon>Phytophthora</taxon>
    </lineage>
</organism>
<dbReference type="Proteomes" id="UP000198211">
    <property type="component" value="Unassembled WGS sequence"/>
</dbReference>
<sequence>MNGQHPHHFIVAENGSSLNKMLRTYPLSRESDEERGISGLDKVASKAVDTAKLKTWMRKEKTVDEVWKKLRLDESLNDAIANPSMNILVKYVNMFNKVNKKNPDKHLSVIKTLSSRYGEDTVAMAFLKATEDKSTNAIATRLLNQQQWGWLTSGKSADDVFKILKVSDDGSEFIGGRKYTLLAEYVALLVANKPAQKVNMFMTLKNGFGGDGKFAVVVLEAMKNPLTRDDGMYWMGPLFNKWLRQDIHPSSFLTRVFKIEEKNLASASTQEKLLAEKYKLYYEMELGIDQIPSVIRPRRS</sequence>
<evidence type="ECO:0000313" key="2">
    <source>
        <dbReference type="Proteomes" id="UP000198211"/>
    </source>
</evidence>
<comment type="caution">
    <text evidence="1">The sequence shown here is derived from an EMBL/GenBank/DDBJ whole genome shotgun (WGS) entry which is preliminary data.</text>
</comment>
<reference evidence="2" key="1">
    <citation type="submission" date="2017-03" db="EMBL/GenBank/DDBJ databases">
        <title>Phytopthora megakarya and P. palmivora, two closely related causual agents of cacao black pod achieved similar genome size and gene model numbers by different mechanisms.</title>
        <authorList>
            <person name="Ali S."/>
            <person name="Shao J."/>
            <person name="Larry D.J."/>
            <person name="Kronmiller B."/>
            <person name="Shen D."/>
            <person name="Strem M.D."/>
            <person name="Melnick R.L."/>
            <person name="Guiltinan M.J."/>
            <person name="Tyler B.M."/>
            <person name="Meinhardt L.W."/>
            <person name="Bailey B.A."/>
        </authorList>
    </citation>
    <scope>NUCLEOTIDE SEQUENCE [LARGE SCALE GENOMIC DNA]</scope>
    <source>
        <strain evidence="2">zdho120</strain>
    </source>
</reference>
<dbReference type="OrthoDB" id="128648at2759"/>
<dbReference type="EMBL" id="NBNE01000405">
    <property type="protein sequence ID" value="OWZ19748.1"/>
    <property type="molecule type" value="Genomic_DNA"/>
</dbReference>
<name>A0A225WRB2_9STRA</name>
<protein>
    <submittedName>
        <fullName evidence="1">RxLR effector protein</fullName>
    </submittedName>
</protein>
<keyword evidence="2" id="KW-1185">Reference proteome</keyword>
<dbReference type="AlphaFoldDB" id="A0A225WRB2"/>
<evidence type="ECO:0000313" key="1">
    <source>
        <dbReference type="EMBL" id="OWZ19748.1"/>
    </source>
</evidence>
<accession>A0A225WRB2</accession>
<proteinExistence type="predicted"/>